<keyword evidence="1" id="KW-0472">Membrane</keyword>
<feature type="transmembrane region" description="Helical" evidence="1">
    <location>
        <begin position="20"/>
        <end position="45"/>
    </location>
</feature>
<evidence type="ECO:0000256" key="1">
    <source>
        <dbReference type="SAM" id="Phobius"/>
    </source>
</evidence>
<feature type="transmembrane region" description="Helical" evidence="1">
    <location>
        <begin position="190"/>
        <end position="214"/>
    </location>
</feature>
<feature type="transmembrane region" description="Helical" evidence="1">
    <location>
        <begin position="84"/>
        <end position="108"/>
    </location>
</feature>
<gene>
    <name evidence="2" type="primary">E21</name>
</gene>
<reference evidence="2" key="3">
    <citation type="journal article" date="2016" name="MSphere">
        <title>Comparison of the Gene Coding Contents and Other Unusual Features of the GC-Rich and AT-Rich Branch Probosciviruses.</title>
        <authorList>
            <person name="Ling P.D."/>
            <person name="Long S.Y."/>
            <person name="Zong J.C."/>
            <person name="Heaggans S.Y."/>
            <person name="Qin X."/>
            <person name="Hayward G.S."/>
        </authorList>
    </citation>
    <scope>NUCLEOTIDE SEQUENCE</scope>
    <source>
        <strain evidence="2">IP164 Muthanga2</strain>
    </source>
</reference>
<sequence length="296" mass="33499">MSNNTTSVSTTMSSAFNQTWGTYIMCLAGVGILTALVLFILLVWFILRHKNYPNASIVPIQCCMLSGVIVYLYLIFVIDATTYLATPLFGLASVWICTCLTCHSYHVLAHPKRRDEDGMWSFVLLFFVVVSVQLLFGVAEIGFSQHDNNKLDLFYFALFNMPLPILVLFFGSLAVCTTPARKGEEYTGNGLGSTILTCFVLWVLFFVLCMTGVFKDWQEVYKMLTIFTVYILYVCYAVTEIFTILTWLEKQEEEDKLSVKKVVNGILKAPLPFTTPPINFLMQPPPYEDKDPLLPV</sequence>
<reference evidence="2" key="1">
    <citation type="journal article" date="2013" name="Genome Announc.">
        <title>Complete Genome Sequence of Elephant Endotheliotropic Herpesvirus 1A.</title>
        <authorList>
            <person name="Ling P.D."/>
            <person name="Reid J.G."/>
            <person name="Qin X."/>
            <person name="Muzny D.M."/>
            <person name="Gibbs R."/>
            <person name="Petrosino J."/>
            <person name="Peng R."/>
            <person name="Zong J.C."/>
            <person name="Heaggans S.Y."/>
            <person name="Hayward G.S."/>
        </authorList>
    </citation>
    <scope>NUCLEOTIDE SEQUENCE</scope>
    <source>
        <strain evidence="2">IP164 Muthanga2</strain>
    </source>
</reference>
<accession>A0A866VU60</accession>
<feature type="transmembrane region" description="Helical" evidence="1">
    <location>
        <begin position="120"/>
        <end position="141"/>
    </location>
</feature>
<dbReference type="EMBL" id="MN366293">
    <property type="protein sequence ID" value="QOE74902.1"/>
    <property type="molecule type" value="Genomic_DNA"/>
</dbReference>
<evidence type="ECO:0000313" key="2">
    <source>
        <dbReference type="EMBL" id="QOE74902.1"/>
    </source>
</evidence>
<feature type="transmembrane region" description="Helical" evidence="1">
    <location>
        <begin position="153"/>
        <end position="178"/>
    </location>
</feature>
<reference evidence="2" key="2">
    <citation type="journal article" date="2013" name="J. Wildl. Dis.">
        <title>Fatal herpesvirus hemorrhagic disease in wild and orphan asian elephants in southern India.</title>
        <authorList>
            <person name="Zachariah A."/>
            <person name="Zong J.-C."/>
            <person name="Long S.Y."/>
            <person name="Latimer E.M."/>
            <person name="Heaggans S.Y."/>
            <person name="Richman L.K."/>
            <person name="Hayward G.S."/>
        </authorList>
    </citation>
    <scope>NUCLEOTIDE SEQUENCE</scope>
    <source>
        <strain evidence="2">IP164 Muthanga2</strain>
    </source>
</reference>
<keyword evidence="1" id="KW-1133">Transmembrane helix</keyword>
<reference evidence="2" key="4">
    <citation type="submission" date="2019-08" db="EMBL/GenBank/DDBJ databases">
        <title>Annotated Complete DNA Sequences of Six EEHV1A Genomes from Lethal HD Cases in Young Asian Elephants in India.</title>
        <authorList>
            <person name="Krishnankutty S.P."/>
            <person name="Zachariah A."/>
            <person name="Maheswari U."/>
            <person name="Heaggans S.Y."/>
            <person name="Muraleedharan M."/>
            <person name="Velayutham D."/>
            <person name="Santhosh S."/>
            <person name="Hayward G.S."/>
        </authorList>
    </citation>
    <scope>NUCLEOTIDE SEQUENCE</scope>
    <source>
        <strain evidence="2">IP164 Muthanga2</strain>
    </source>
</reference>
<keyword evidence="1" id="KW-0812">Transmembrane</keyword>
<protein>
    <submittedName>
        <fullName evidence="2">G protein coupled receptor 4B</fullName>
    </submittedName>
</protein>
<organism evidence="2">
    <name type="scientific">Elephant endotheliotropic herpesvirus 1A</name>
    <dbReference type="NCBI Taxonomy" id="759753"/>
    <lineage>
        <taxon>Viruses</taxon>
        <taxon>Duplodnaviria</taxon>
        <taxon>Heunggongvirae</taxon>
        <taxon>Peploviricota</taxon>
        <taxon>Herviviricetes</taxon>
        <taxon>Herpesvirales</taxon>
        <taxon>Orthoherpesviridae</taxon>
        <taxon>Betaherpesvirinae</taxon>
        <taxon>Proboscivirus</taxon>
        <taxon>Proboscivirus elephantidbeta1</taxon>
        <taxon>Elephantid herpesvirus 1</taxon>
    </lineage>
</organism>
<keyword evidence="2" id="KW-0675">Receptor</keyword>
<proteinExistence type="predicted"/>
<feature type="transmembrane region" description="Helical" evidence="1">
    <location>
        <begin position="226"/>
        <end position="248"/>
    </location>
</feature>
<feature type="transmembrane region" description="Helical" evidence="1">
    <location>
        <begin position="57"/>
        <end position="78"/>
    </location>
</feature>
<reference evidence="2" key="5">
    <citation type="journal article" name="PLoS ONE">
        <title>Extended genotypic evaluation and comparison of twenty-two cases of lethal EEHV1 hemorrhagic disease in wild and captive Asian elephants in India.</title>
        <authorList>
            <person name="Zachariah A."/>
            <person name="Sajesh P.K."/>
            <person name="Santhosh S."/>
            <person name="Bathrachalam C."/>
            <person name="Megha M."/>
            <person name="Pandiyan J."/>
            <person name="Jishnu M."/>
            <person name="Kobragade R.S."/>
            <person name="Long S.Y."/>
            <person name="Zong J.-C."/>
            <person name="Latimer E.M."/>
            <person name="Heaggans S.Y."/>
            <person name="Hayward G.S."/>
        </authorList>
    </citation>
    <scope>NUCLEOTIDE SEQUENCE</scope>
    <source>
        <strain evidence="2">IP164 Muthanga2</strain>
    </source>
</reference>
<name>A0A866VU60_ELHV1</name>